<evidence type="ECO:0000313" key="3">
    <source>
        <dbReference type="EMBL" id="PNP60547.1"/>
    </source>
</evidence>
<dbReference type="AlphaFoldDB" id="A0A2K0US06"/>
<reference evidence="3 4" key="1">
    <citation type="submission" date="2017-02" db="EMBL/GenBank/DDBJ databases">
        <title>Genomes of Trichoderma spp. with biocontrol activity.</title>
        <authorList>
            <person name="Gardiner D."/>
            <person name="Kazan K."/>
            <person name="Vos C."/>
            <person name="Harvey P."/>
        </authorList>
    </citation>
    <scope>NUCLEOTIDE SEQUENCE [LARGE SCALE GENOMIC DNA]</scope>
    <source>
        <strain evidence="3 4">Tr1</strain>
    </source>
</reference>
<keyword evidence="2" id="KW-0812">Transmembrane</keyword>
<evidence type="ECO:0000256" key="2">
    <source>
        <dbReference type="SAM" id="Phobius"/>
    </source>
</evidence>
<feature type="region of interest" description="Disordered" evidence="1">
    <location>
        <begin position="43"/>
        <end position="104"/>
    </location>
</feature>
<keyword evidence="2" id="KW-0472">Membrane</keyword>
<dbReference type="Proteomes" id="UP000236290">
    <property type="component" value="Unassembled WGS sequence"/>
</dbReference>
<sequence>MNANTHTGTNKTTAKIHVSGYLGLYLIELVSTVIVGTLLEESSMSHLEKQQDLPSEQHAPLSLEKQHPLVSEQQHPSRSLQKNPPRSPQQQPSRSEKTQPPRLE</sequence>
<name>A0A2K0US06_TRIHA</name>
<proteinExistence type="predicted"/>
<dbReference type="OrthoDB" id="10457408at2759"/>
<feature type="transmembrane region" description="Helical" evidence="2">
    <location>
        <begin position="20"/>
        <end position="39"/>
    </location>
</feature>
<accession>A0A2K0US06</accession>
<feature type="compositionally biased region" description="Polar residues" evidence="1">
    <location>
        <begin position="71"/>
        <end position="82"/>
    </location>
</feature>
<protein>
    <submittedName>
        <fullName evidence="3">Uncharacterized protein</fullName>
    </submittedName>
</protein>
<feature type="compositionally biased region" description="Basic and acidic residues" evidence="1">
    <location>
        <begin position="94"/>
        <end position="104"/>
    </location>
</feature>
<comment type="caution">
    <text evidence="3">The sequence shown here is derived from an EMBL/GenBank/DDBJ whole genome shotgun (WGS) entry which is preliminary data.</text>
</comment>
<dbReference type="EMBL" id="MTYI01000004">
    <property type="protein sequence ID" value="PNP60547.1"/>
    <property type="molecule type" value="Genomic_DNA"/>
</dbReference>
<gene>
    <name evidence="3" type="ORF">THARTR1_00571</name>
</gene>
<organism evidence="3 4">
    <name type="scientific">Trichoderma harzianum</name>
    <name type="common">Hypocrea lixii</name>
    <dbReference type="NCBI Taxonomy" id="5544"/>
    <lineage>
        <taxon>Eukaryota</taxon>
        <taxon>Fungi</taxon>
        <taxon>Dikarya</taxon>
        <taxon>Ascomycota</taxon>
        <taxon>Pezizomycotina</taxon>
        <taxon>Sordariomycetes</taxon>
        <taxon>Hypocreomycetidae</taxon>
        <taxon>Hypocreales</taxon>
        <taxon>Hypocreaceae</taxon>
        <taxon>Trichoderma</taxon>
    </lineage>
</organism>
<evidence type="ECO:0000313" key="4">
    <source>
        <dbReference type="Proteomes" id="UP000236290"/>
    </source>
</evidence>
<keyword evidence="2" id="KW-1133">Transmembrane helix</keyword>
<evidence type="ECO:0000256" key="1">
    <source>
        <dbReference type="SAM" id="MobiDB-lite"/>
    </source>
</evidence>